<dbReference type="RefSeq" id="WP_015215158.1">
    <property type="nucleotide sequence ID" value="NC_019771.1"/>
</dbReference>
<dbReference type="PATRIC" id="fig|272123.3.peg.3402"/>
<dbReference type="Gene3D" id="1.20.1440.20">
    <property type="entry name" value="LemA-like domain"/>
    <property type="match status" value="1"/>
</dbReference>
<evidence type="ECO:0000256" key="1">
    <source>
        <dbReference type="ARBA" id="ARBA00004167"/>
    </source>
</evidence>
<keyword evidence="4" id="KW-1133">Transmembrane helix</keyword>
<keyword evidence="5" id="KW-0472">Membrane</keyword>
<comment type="similarity">
    <text evidence="2">Belongs to the LemA family.</text>
</comment>
<keyword evidence="3" id="KW-0812">Transmembrane</keyword>
<dbReference type="PANTHER" id="PTHR34478">
    <property type="entry name" value="PROTEIN LEMA"/>
    <property type="match status" value="1"/>
</dbReference>
<evidence type="ECO:0000256" key="4">
    <source>
        <dbReference type="ARBA" id="ARBA00022989"/>
    </source>
</evidence>
<dbReference type="STRING" id="272123.Anacy_3120"/>
<protein>
    <submittedName>
        <fullName evidence="6">LemA family protein</fullName>
    </submittedName>
</protein>
<dbReference type="InterPro" id="IPR007156">
    <property type="entry name" value="MamQ_LemA"/>
</dbReference>
<evidence type="ECO:0000256" key="3">
    <source>
        <dbReference type="ARBA" id="ARBA00022692"/>
    </source>
</evidence>
<proteinExistence type="inferred from homology"/>
<reference evidence="7" key="1">
    <citation type="journal article" date="2013" name="Proc. Natl. Acad. Sci. U.S.A.">
        <title>Improving the coverage of the cyanobacterial phylum using diversity-driven genome sequencing.</title>
        <authorList>
            <person name="Shih P.M."/>
            <person name="Wu D."/>
            <person name="Latifi A."/>
            <person name="Axen S.D."/>
            <person name="Fewer D.P."/>
            <person name="Talla E."/>
            <person name="Calteau A."/>
            <person name="Cai F."/>
            <person name="Tandeau de Marsac N."/>
            <person name="Rippka R."/>
            <person name="Herdman M."/>
            <person name="Sivonen K."/>
            <person name="Coursin T."/>
            <person name="Laurent T."/>
            <person name="Goodwin L."/>
            <person name="Nolan M."/>
            <person name="Davenport K.W."/>
            <person name="Han C.S."/>
            <person name="Rubin E.M."/>
            <person name="Eisen J.A."/>
            <person name="Woyke T."/>
            <person name="Gugger M."/>
            <person name="Kerfeld C.A."/>
        </authorList>
    </citation>
    <scope>NUCLEOTIDE SEQUENCE [LARGE SCALE GENOMIC DNA]</scope>
    <source>
        <strain evidence="7">ATCC 27899 / PCC 7122</strain>
    </source>
</reference>
<dbReference type="InterPro" id="IPR023353">
    <property type="entry name" value="LemA-like_dom_sf"/>
</dbReference>
<dbReference type="HOGENOM" id="CLU_056714_3_1_3"/>
<keyword evidence="7" id="KW-1185">Reference proteome</keyword>
<dbReference type="GO" id="GO:0016020">
    <property type="term" value="C:membrane"/>
    <property type="evidence" value="ECO:0007669"/>
    <property type="project" value="UniProtKB-SubCell"/>
</dbReference>
<name>K9ZIY8_ANACC</name>
<accession>K9ZIY8</accession>
<dbReference type="SUPFAM" id="SSF140478">
    <property type="entry name" value="LemA-like"/>
    <property type="match status" value="1"/>
</dbReference>
<dbReference type="EMBL" id="CP003659">
    <property type="protein sequence ID" value="AFZ58532.1"/>
    <property type="molecule type" value="Genomic_DNA"/>
</dbReference>
<comment type="subcellular location">
    <subcellularLocation>
        <location evidence="1">Membrane</location>
        <topology evidence="1">Single-pass membrane protein</topology>
    </subcellularLocation>
</comment>
<dbReference type="PANTHER" id="PTHR34478:SF1">
    <property type="entry name" value="PROTEIN LEMA"/>
    <property type="match status" value="1"/>
</dbReference>
<sequence length="188" mass="21678">MKVIIIMISISLVLGVLLTKLYNGLVYKKNQVDNAFSTIDVLLQKRWDLIPNLVAVAQNYKEFEQTTLTEIARLRNQVISERVNQSTRIQLEDQISKALGNILVTVEAYPELKSNENFLQLQYSITEIEEQISAARRFYNSAVTEYNNGVEMFPSNILASGMHYQRKVQFQATSQERQNVNVRNLFNQ</sequence>
<gene>
    <name evidence="6" type="ordered locus">Anacy_3120</name>
</gene>
<dbReference type="Proteomes" id="UP000010474">
    <property type="component" value="Chromosome"/>
</dbReference>
<evidence type="ECO:0000256" key="5">
    <source>
        <dbReference type="ARBA" id="ARBA00023136"/>
    </source>
</evidence>
<dbReference type="eggNOG" id="COG1704">
    <property type="taxonomic scope" value="Bacteria"/>
</dbReference>
<dbReference type="Pfam" id="PF04011">
    <property type="entry name" value="LemA"/>
    <property type="match status" value="1"/>
</dbReference>
<evidence type="ECO:0000313" key="7">
    <source>
        <dbReference type="Proteomes" id="UP000010474"/>
    </source>
</evidence>
<dbReference type="AlphaFoldDB" id="K9ZIY8"/>
<dbReference type="KEGG" id="acy:Anacy_3120"/>
<dbReference type="OrthoDB" id="9804152at2"/>
<evidence type="ECO:0000313" key="6">
    <source>
        <dbReference type="EMBL" id="AFZ58532.1"/>
    </source>
</evidence>
<organism evidence="6 7">
    <name type="scientific">Anabaena cylindrica (strain ATCC 27899 / PCC 7122)</name>
    <dbReference type="NCBI Taxonomy" id="272123"/>
    <lineage>
        <taxon>Bacteria</taxon>
        <taxon>Bacillati</taxon>
        <taxon>Cyanobacteriota</taxon>
        <taxon>Cyanophyceae</taxon>
        <taxon>Nostocales</taxon>
        <taxon>Nostocaceae</taxon>
        <taxon>Anabaena</taxon>
    </lineage>
</organism>
<evidence type="ECO:0000256" key="2">
    <source>
        <dbReference type="ARBA" id="ARBA00008854"/>
    </source>
</evidence>